<evidence type="ECO:0000313" key="6">
    <source>
        <dbReference type="Proteomes" id="UP001144205"/>
    </source>
</evidence>
<dbReference type="InterPro" id="IPR038404">
    <property type="entry name" value="TRAP_DctP_sf"/>
</dbReference>
<feature type="chain" id="PRO_5045787844" evidence="4">
    <location>
        <begin position="23"/>
        <end position="346"/>
    </location>
</feature>
<proteinExistence type="predicted"/>
<dbReference type="PANTHER" id="PTHR33376:SF5">
    <property type="entry name" value="EXTRACYTOPLASMIC SOLUTE RECEPTOR PROTEIN"/>
    <property type="match status" value="1"/>
</dbReference>
<dbReference type="PIRSF" id="PIRSF039026">
    <property type="entry name" value="SiaP"/>
    <property type="match status" value="1"/>
</dbReference>
<dbReference type="Gene3D" id="3.40.190.10">
    <property type="entry name" value="Periplasmic binding protein-like II"/>
    <property type="match status" value="1"/>
</dbReference>
<evidence type="ECO:0000313" key="5">
    <source>
        <dbReference type="EMBL" id="GKY87742.1"/>
    </source>
</evidence>
<reference evidence="5" key="1">
    <citation type="journal article" date="2023" name="Int. J. Syst. Evol. Microbiol.">
        <title>Sinisalibacter aestuarii sp. nov., isolated from estuarine sediment of the Arakawa River.</title>
        <authorList>
            <person name="Arafat S.T."/>
            <person name="Hirano S."/>
            <person name="Sato A."/>
            <person name="Takeuchi K."/>
            <person name="Yasuda T."/>
            <person name="Terahara T."/>
            <person name="Hamada M."/>
            <person name="Kobayashi T."/>
        </authorList>
    </citation>
    <scope>NUCLEOTIDE SEQUENCE</scope>
    <source>
        <strain evidence="5">B-399</strain>
    </source>
</reference>
<feature type="signal peptide" evidence="4">
    <location>
        <begin position="1"/>
        <end position="22"/>
    </location>
</feature>
<organism evidence="5 6">
    <name type="scientific">Sinisalibacter aestuarii</name>
    <dbReference type="NCBI Taxonomy" id="2949426"/>
    <lineage>
        <taxon>Bacteria</taxon>
        <taxon>Pseudomonadati</taxon>
        <taxon>Pseudomonadota</taxon>
        <taxon>Alphaproteobacteria</taxon>
        <taxon>Rhodobacterales</taxon>
        <taxon>Roseobacteraceae</taxon>
        <taxon>Sinisalibacter</taxon>
    </lineage>
</organism>
<name>A0ABQ5LUF5_9RHOB</name>
<evidence type="ECO:0000256" key="2">
    <source>
        <dbReference type="ARBA" id="ARBA00022729"/>
    </source>
</evidence>
<keyword evidence="2 4" id="KW-0732">Signal</keyword>
<dbReference type="Proteomes" id="UP001144205">
    <property type="component" value="Unassembled WGS sequence"/>
</dbReference>
<dbReference type="EMBL" id="BROH01000003">
    <property type="protein sequence ID" value="GKY87742.1"/>
    <property type="molecule type" value="Genomic_DNA"/>
</dbReference>
<accession>A0ABQ5LUF5</accession>
<dbReference type="Gene3D" id="3.40.190.170">
    <property type="entry name" value="Bacterial extracellular solute-binding protein, family 7"/>
    <property type="match status" value="1"/>
</dbReference>
<evidence type="ECO:0000256" key="1">
    <source>
        <dbReference type="ARBA" id="ARBA00004418"/>
    </source>
</evidence>
<comment type="subcellular location">
    <subcellularLocation>
        <location evidence="1">Periplasm</location>
    </subcellularLocation>
</comment>
<dbReference type="PANTHER" id="PTHR33376">
    <property type="match status" value="1"/>
</dbReference>
<gene>
    <name evidence="5" type="ORF">STA1M1_16110</name>
</gene>
<comment type="caution">
    <text evidence="5">The sequence shown here is derived from an EMBL/GenBank/DDBJ whole genome shotgun (WGS) entry which is preliminary data.</text>
</comment>
<dbReference type="RefSeq" id="WP_281841719.1">
    <property type="nucleotide sequence ID" value="NZ_BROH01000003.1"/>
</dbReference>
<sequence>MKYFAVATAAVAAVLSAGAGHADTYTLQTFVNLQAPSIGPSPVHFAERVSLMSGGDITIEVHEPGSFVPAYELFGAVSSGALDMGYDWTGYWASQIPVASIVAAMPFGPSPDVTLAWMLNGGGKEIIQKAYDPFNVHFIPCHVPLSEAGGWFNKEINSVDDFKGMNIRFAGLGGNVLAKLGANTQAIPPGEIYLGLETGRLDATEFGTPQLDVGMGFQNVTKYYYFPGWHQVATINSIIVNGTVWDQMDARDQQILEEACLANIAFNLADMVHAQAGAIAQIREAGVEIRRFPDEVLQALRVASAEVLEEEATKDPLFAEALESLRSYVDTVGEWEELQAIPPQQD</sequence>
<dbReference type="NCBIfam" id="NF037995">
    <property type="entry name" value="TRAP_S1"/>
    <property type="match status" value="1"/>
</dbReference>
<dbReference type="InterPro" id="IPR018389">
    <property type="entry name" value="DctP_fam"/>
</dbReference>
<dbReference type="CDD" id="cd13604">
    <property type="entry name" value="PBP2_TRAP_ketoacid_lactate_like"/>
    <property type="match status" value="1"/>
</dbReference>
<protein>
    <submittedName>
        <fullName evidence="5">ABC transporter substrate-binding protein</fullName>
    </submittedName>
</protein>
<dbReference type="InterPro" id="IPR026289">
    <property type="entry name" value="SBP_TakP-like"/>
</dbReference>
<keyword evidence="3" id="KW-0574">Periplasm</keyword>
<dbReference type="Pfam" id="PF03480">
    <property type="entry name" value="DctP"/>
    <property type="match status" value="1"/>
</dbReference>
<evidence type="ECO:0000256" key="3">
    <source>
        <dbReference type="ARBA" id="ARBA00022764"/>
    </source>
</evidence>
<evidence type="ECO:0000256" key="4">
    <source>
        <dbReference type="SAM" id="SignalP"/>
    </source>
</evidence>
<keyword evidence="6" id="KW-1185">Reference proteome</keyword>